<dbReference type="InterPro" id="IPR041854">
    <property type="entry name" value="BFD-like_2Fe2S-bd_dom_sf"/>
</dbReference>
<organism evidence="2 3">
    <name type="scientific">Laribacter hongkongensis</name>
    <dbReference type="NCBI Taxonomy" id="168471"/>
    <lineage>
        <taxon>Bacteria</taxon>
        <taxon>Pseudomonadati</taxon>
        <taxon>Pseudomonadota</taxon>
        <taxon>Betaproteobacteria</taxon>
        <taxon>Neisseriales</taxon>
        <taxon>Aquaspirillaceae</taxon>
        <taxon>Laribacter</taxon>
    </lineage>
</organism>
<dbReference type="RefSeq" id="WP_373318615.1">
    <property type="nucleotide sequence ID" value="NZ_JAJAXM010000010.1"/>
</dbReference>
<dbReference type="PROSITE" id="PS51257">
    <property type="entry name" value="PROKAR_LIPOPROTEIN"/>
    <property type="match status" value="1"/>
</dbReference>
<accession>A0ABD4ST59</accession>
<dbReference type="Gene3D" id="1.10.10.1100">
    <property type="entry name" value="BFD-like [2Fe-2S]-binding domain"/>
    <property type="match status" value="1"/>
</dbReference>
<name>A0ABD4ST59_9NEIS</name>
<proteinExistence type="predicted"/>
<protein>
    <submittedName>
        <fullName evidence="2">(2Fe-2S)-binding protein</fullName>
    </submittedName>
</protein>
<comment type="caution">
    <text evidence="2">The sequence shown here is derived from an EMBL/GenBank/DDBJ whole genome shotgun (WGS) entry which is preliminary data.</text>
</comment>
<evidence type="ECO:0000313" key="3">
    <source>
        <dbReference type="Proteomes" id="UP001200247"/>
    </source>
</evidence>
<evidence type="ECO:0000313" key="2">
    <source>
        <dbReference type="EMBL" id="MCG9025726.1"/>
    </source>
</evidence>
<dbReference type="Proteomes" id="UP001200247">
    <property type="component" value="Unassembled WGS sequence"/>
</dbReference>
<dbReference type="EMBL" id="JAJAXM010000010">
    <property type="protein sequence ID" value="MCG9025726.1"/>
    <property type="molecule type" value="Genomic_DNA"/>
</dbReference>
<evidence type="ECO:0000259" key="1">
    <source>
        <dbReference type="Pfam" id="PF04324"/>
    </source>
</evidence>
<dbReference type="InterPro" id="IPR007419">
    <property type="entry name" value="BFD-like_2Fe2S-bd_dom"/>
</dbReference>
<dbReference type="Pfam" id="PF04324">
    <property type="entry name" value="Fer2_BFD"/>
    <property type="match status" value="1"/>
</dbReference>
<gene>
    <name evidence="2" type="ORF">LH440_07380</name>
</gene>
<reference evidence="2 3" key="1">
    <citation type="submission" date="2021-10" db="EMBL/GenBank/DDBJ databases">
        <title>Whole-genome sequencing analysis of Laribacter hongkongensis: virulence gene profiles, carbohydrate-active enzyme prediction, and antimicrobial resistance characterization.</title>
        <authorList>
            <person name="Yuan P."/>
            <person name="Zhan Y."/>
            <person name="Chen D."/>
        </authorList>
    </citation>
    <scope>NUCLEOTIDE SEQUENCE [LARGE SCALE GENOMIC DNA]</scope>
    <source>
        <strain evidence="2 3">W67</strain>
    </source>
</reference>
<feature type="domain" description="BFD-like [2Fe-2S]-binding" evidence="1">
    <location>
        <begin position="17"/>
        <end position="60"/>
    </location>
</feature>
<sequence>MGNIRVARFLFPCTSACACFPTTEQDIRHAARQGASKLRDLYPVATRCGKCGRCAHQLLQQNQPETGTASVNTAL</sequence>
<dbReference type="AlphaFoldDB" id="A0ABD4ST59"/>